<organism evidence="11 12">
    <name type="scientific">Brevibacillus laterosporus LMG 15441</name>
    <dbReference type="NCBI Taxonomy" id="1042163"/>
    <lineage>
        <taxon>Bacteria</taxon>
        <taxon>Bacillati</taxon>
        <taxon>Bacillota</taxon>
        <taxon>Bacilli</taxon>
        <taxon>Bacillales</taxon>
        <taxon>Paenibacillaceae</taxon>
        <taxon>Brevibacillus</taxon>
    </lineage>
</organism>
<keyword evidence="7 8" id="KW-0413">Isomerase</keyword>
<name>A0A075R1K2_BRELA</name>
<keyword evidence="3 8" id="KW-0479">Metal-binding</keyword>
<comment type="function">
    <text evidence="8">Releases the supercoiling and torsional tension of DNA, which is introduced during the DNA replication and transcription, by transiently cleaving and rejoining one strand of the DNA duplex. Introduces a single-strand break via transesterification at a target site in duplex DNA. The scissile phosphodiester is attacked by the catalytic tyrosine of the enzyme, resulting in the formation of a DNA-(5'-phosphotyrosyl)-enzyme intermediate and the expulsion of a 3'-OH DNA strand. The free DNA strand then undergoes passage around the unbroken strand, thus removing DNA supercoils. Finally, in the religation step, the DNA 3'-OH attacks the covalent intermediate to expel the active-site tyrosine and restore the DNA phosphodiester backbone.</text>
</comment>
<dbReference type="Gene3D" id="1.10.290.10">
    <property type="entry name" value="Topoisomerase I, domain 4"/>
    <property type="match status" value="1"/>
</dbReference>
<feature type="site" description="Interaction with DNA" evidence="8">
    <location>
        <position position="61"/>
    </location>
</feature>
<dbReference type="InterPro" id="IPR000380">
    <property type="entry name" value="Topo_IA"/>
</dbReference>
<dbReference type="InterPro" id="IPR034144">
    <property type="entry name" value="TOPRIM_TopoIII"/>
</dbReference>
<evidence type="ECO:0000256" key="4">
    <source>
        <dbReference type="ARBA" id="ARBA00022842"/>
    </source>
</evidence>
<dbReference type="HAMAP" id="MF_00953">
    <property type="entry name" value="Topoisom_3_prok"/>
    <property type="match status" value="1"/>
</dbReference>
<dbReference type="NCBIfam" id="TIGR01056">
    <property type="entry name" value="topB"/>
    <property type="match status" value="1"/>
</dbReference>
<feature type="domain" description="Toprim" evidence="9">
    <location>
        <begin position="3"/>
        <end position="136"/>
    </location>
</feature>
<dbReference type="PROSITE" id="PS52039">
    <property type="entry name" value="TOPO_IA_2"/>
    <property type="match status" value="1"/>
</dbReference>
<dbReference type="GO" id="GO:0006265">
    <property type="term" value="P:DNA topological change"/>
    <property type="evidence" value="ECO:0007669"/>
    <property type="project" value="UniProtKB-UniRule"/>
</dbReference>
<evidence type="ECO:0000256" key="6">
    <source>
        <dbReference type="ARBA" id="ARBA00023125"/>
    </source>
</evidence>
<dbReference type="eggNOG" id="COG0551">
    <property type="taxonomic scope" value="Bacteria"/>
</dbReference>
<dbReference type="KEGG" id="blr:BRLA_c009450"/>
<dbReference type="GO" id="GO:0003677">
    <property type="term" value="F:DNA binding"/>
    <property type="evidence" value="ECO:0007669"/>
    <property type="project" value="UniProtKB-KW"/>
</dbReference>
<dbReference type="InterPro" id="IPR003601">
    <property type="entry name" value="Topo_IA_2"/>
</dbReference>
<protein>
    <recommendedName>
        <fullName evidence="8">DNA topoisomerase 3</fullName>
        <ecNumber evidence="8">5.6.2.1</ecNumber>
    </recommendedName>
    <alternativeName>
        <fullName evidence="8">DNA topoisomerase III</fullName>
    </alternativeName>
</protein>
<evidence type="ECO:0000259" key="10">
    <source>
        <dbReference type="PROSITE" id="PS52039"/>
    </source>
</evidence>
<feature type="binding site" evidence="8">
    <location>
        <position position="105"/>
    </location>
    <ligand>
        <name>Mg(2+)</name>
        <dbReference type="ChEBI" id="CHEBI:18420"/>
        <note>catalytic</note>
    </ligand>
</feature>
<dbReference type="InterPro" id="IPR013824">
    <property type="entry name" value="Topo_IA_cen_sub1"/>
</dbReference>
<dbReference type="InterPro" id="IPR013826">
    <property type="entry name" value="Topo_IA_cen_sub3"/>
</dbReference>
<evidence type="ECO:0000256" key="5">
    <source>
        <dbReference type="ARBA" id="ARBA00023029"/>
    </source>
</evidence>
<evidence type="ECO:0000313" key="12">
    <source>
        <dbReference type="Proteomes" id="UP000005850"/>
    </source>
</evidence>
<dbReference type="RefSeq" id="WP_003335207.1">
    <property type="nucleotide sequence ID" value="NZ_CP007806.1"/>
</dbReference>
<dbReference type="Gene3D" id="3.40.50.140">
    <property type="match status" value="1"/>
</dbReference>
<dbReference type="PANTHER" id="PTHR11390:SF21">
    <property type="entry name" value="DNA TOPOISOMERASE 3-ALPHA"/>
    <property type="match status" value="1"/>
</dbReference>
<dbReference type="InterPro" id="IPR013497">
    <property type="entry name" value="Topo_IA_cen"/>
</dbReference>
<dbReference type="InterPro" id="IPR013825">
    <property type="entry name" value="Topo_IA_cen_sub2"/>
</dbReference>
<dbReference type="InterPro" id="IPR023406">
    <property type="entry name" value="Topo_IA_AS"/>
</dbReference>
<dbReference type="EMBL" id="CP007806">
    <property type="protein sequence ID" value="AIG25286.1"/>
    <property type="molecule type" value="Genomic_DNA"/>
</dbReference>
<keyword evidence="4 8" id="KW-0460">Magnesium</keyword>
<evidence type="ECO:0000259" key="9">
    <source>
        <dbReference type="PROSITE" id="PS50880"/>
    </source>
</evidence>
<dbReference type="GO" id="GO:0006281">
    <property type="term" value="P:DNA repair"/>
    <property type="evidence" value="ECO:0007669"/>
    <property type="project" value="TreeGrafter"/>
</dbReference>
<feature type="site" description="Interaction with DNA" evidence="8">
    <location>
        <position position="168"/>
    </location>
</feature>
<comment type="caution">
    <text evidence="8">Lacks conserved residue(s) required for the propagation of feature annotation.</text>
</comment>
<gene>
    <name evidence="8" type="primary">topB</name>
    <name evidence="11" type="ORF">BRLA_c009450</name>
</gene>
<dbReference type="GO" id="GO:0000287">
    <property type="term" value="F:magnesium ion binding"/>
    <property type="evidence" value="ECO:0007669"/>
    <property type="project" value="UniProtKB-UniRule"/>
</dbReference>
<feature type="site" description="Interaction with DNA" evidence="8">
    <location>
        <position position="176"/>
    </location>
</feature>
<dbReference type="Proteomes" id="UP000005850">
    <property type="component" value="Chromosome"/>
</dbReference>
<accession>A0A075R1K2</accession>
<dbReference type="eggNOG" id="COG0550">
    <property type="taxonomic scope" value="Bacteria"/>
</dbReference>
<dbReference type="SUPFAM" id="SSF56712">
    <property type="entry name" value="Prokaryotic type I DNA topoisomerase"/>
    <property type="match status" value="1"/>
</dbReference>
<evidence type="ECO:0000256" key="7">
    <source>
        <dbReference type="ARBA" id="ARBA00023235"/>
    </source>
</evidence>
<comment type="cofactor">
    <cofactor evidence="8">
        <name>Mg(2+)</name>
        <dbReference type="ChEBI" id="CHEBI:18420"/>
    </cofactor>
</comment>
<dbReference type="InterPro" id="IPR005738">
    <property type="entry name" value="TopoIII"/>
</dbReference>
<evidence type="ECO:0000256" key="8">
    <source>
        <dbReference type="HAMAP-Rule" id="MF_00953"/>
    </source>
</evidence>
<dbReference type="NCBIfam" id="NF005829">
    <property type="entry name" value="PRK07726.1"/>
    <property type="match status" value="1"/>
</dbReference>
<dbReference type="PANTHER" id="PTHR11390">
    <property type="entry name" value="PROKARYOTIC DNA TOPOISOMERASE"/>
    <property type="match status" value="1"/>
</dbReference>
<comment type="catalytic activity">
    <reaction evidence="1 8">
        <text>ATP-independent breakage of single-stranded DNA, followed by passage and rejoining.</text>
        <dbReference type="EC" id="5.6.2.1"/>
    </reaction>
</comment>
<dbReference type="GO" id="GO:0006310">
    <property type="term" value="P:DNA recombination"/>
    <property type="evidence" value="ECO:0007669"/>
    <property type="project" value="TreeGrafter"/>
</dbReference>
<dbReference type="SMART" id="SM00437">
    <property type="entry name" value="TOP1Ac"/>
    <property type="match status" value="1"/>
</dbReference>
<comment type="similarity">
    <text evidence="2 8">Belongs to the type IA topoisomerase family.</text>
</comment>
<dbReference type="SMART" id="SM00493">
    <property type="entry name" value="TOPRIM"/>
    <property type="match status" value="1"/>
</dbReference>
<dbReference type="Gene3D" id="1.10.460.10">
    <property type="entry name" value="Topoisomerase I, domain 2"/>
    <property type="match status" value="1"/>
</dbReference>
<dbReference type="GO" id="GO:0003917">
    <property type="term" value="F:DNA topoisomerase type I (single strand cut, ATP-independent) activity"/>
    <property type="evidence" value="ECO:0007669"/>
    <property type="project" value="UniProtKB-UniRule"/>
</dbReference>
<dbReference type="PRINTS" id="PR00417">
    <property type="entry name" value="PRTPISMRASEI"/>
</dbReference>
<feature type="region of interest" description="Interaction with DNA" evidence="8">
    <location>
        <begin position="187"/>
        <end position="192"/>
    </location>
</feature>
<dbReference type="HOGENOM" id="CLU_002929_5_2_9"/>
<feature type="active site" description="O-(5'-phospho-DNA)-tyrosine intermediate" evidence="8">
    <location>
        <position position="311"/>
    </location>
</feature>
<dbReference type="STRING" id="1042163.BRLA_c009450"/>
<dbReference type="PROSITE" id="PS00396">
    <property type="entry name" value="TOPO_IA_1"/>
    <property type="match status" value="1"/>
</dbReference>
<feature type="domain" description="Topo IA-type catalytic" evidence="10">
    <location>
        <begin position="153"/>
        <end position="595"/>
    </location>
</feature>
<keyword evidence="5 8" id="KW-0799">Topoisomerase</keyword>
<dbReference type="CDD" id="cd00186">
    <property type="entry name" value="TOP1Ac"/>
    <property type="match status" value="1"/>
</dbReference>
<proteinExistence type="inferred from homology"/>
<dbReference type="Pfam" id="PF01751">
    <property type="entry name" value="Toprim"/>
    <property type="match status" value="1"/>
</dbReference>
<keyword evidence="6 8" id="KW-0238">DNA-binding</keyword>
<dbReference type="GO" id="GO:0043597">
    <property type="term" value="C:cytoplasmic replication fork"/>
    <property type="evidence" value="ECO:0007669"/>
    <property type="project" value="TreeGrafter"/>
</dbReference>
<keyword evidence="12" id="KW-1185">Reference proteome</keyword>
<evidence type="ECO:0000256" key="3">
    <source>
        <dbReference type="ARBA" id="ARBA00022723"/>
    </source>
</evidence>
<evidence type="ECO:0000256" key="2">
    <source>
        <dbReference type="ARBA" id="ARBA00009446"/>
    </source>
</evidence>
<evidence type="ECO:0000256" key="1">
    <source>
        <dbReference type="ARBA" id="ARBA00000213"/>
    </source>
</evidence>
<dbReference type="InterPro" id="IPR006171">
    <property type="entry name" value="TOPRIM_dom"/>
</dbReference>
<dbReference type="CDD" id="cd03362">
    <property type="entry name" value="TOPRIM_TopoIA_TopoIII"/>
    <property type="match status" value="1"/>
</dbReference>
<dbReference type="Gene3D" id="2.70.20.10">
    <property type="entry name" value="Topoisomerase I, domain 3"/>
    <property type="match status" value="1"/>
</dbReference>
<feature type="site" description="Interaction with DNA" evidence="8">
    <location>
        <position position="313"/>
    </location>
</feature>
<reference evidence="11 12" key="1">
    <citation type="journal article" date="2011" name="J. Bacteriol.">
        <title>Genome sequence of Brevibacillus laterosporus LMG 15441, a pathogen of invertebrates.</title>
        <authorList>
            <person name="Djukic M."/>
            <person name="Poehlein A."/>
            <person name="Thurmer A."/>
            <person name="Daniel R."/>
        </authorList>
    </citation>
    <scope>NUCLEOTIDE SEQUENCE [LARGE SCALE GENOMIC DNA]</scope>
    <source>
        <strain evidence="11 12">LMG 15441</strain>
    </source>
</reference>
<sequence length="732" mass="83066">MGKKIVLAEKPSVGKDIARVLKCTKQGNGYLEGDKYVVTWAFGHLVTLADPEAYGETYKAWKLEDLPLLPSRLQLTVIRQSSKQYQIVKKLLARQDISEVIIATDAGREGELVARWILEKAHVKKPIKRLWISSVTDKAISDGFRKLRDGKEYENLYASAVARAEADWFVGINATRALTTKHNAQLSCGRVQTPTVAMIAKREEEIQRFVPRPYYGVQAITGNGLKLTWQDQQTKDMKTFTKEKAEKIVESSKNKQAEIIDIKKADKKSFAPALYDLTELQRDANKRFGFSAKETLSIMQGLYETHKVLTYPRTDSRYLTSDIVETLPDRLRAISVKPYTPFAAKLLKQPIRAGKHVVDNSKVSDHHAIIPTEQSVLLNKLSDRERKIYDLVVKRFLAVLYPPFEYEQISIRARIGNEEFLAKGKTITHQGWKEIYDNHFDEEDQGDGLKEQLLPTLVQGEQLSVQTVSFTKGETKPPEPFTEATLLSAMENPVRYMGQVDKQLAKTLGETGGLGTVATRADIIEKLFNSFLIEKRGKHIHITSKGKQLLELVPEGLRSPALTAEWEVKLGAISKGSLAKNSFIQEMKKYAEQIVQQIKFSEQKFRHDNLTRSKCPDCGKLMLEVNGKKGKMLVCQDRECGHRKAVSKVTNARCPQCRKKMEMRGEGEGKIFVCKCGHREKLSTFNDRRSKEKQTNVSKRDVAQYMKNQQRDQESLGNPALMEALKNFKLDQ</sequence>
<feature type="binding site" evidence="8">
    <location>
        <position position="9"/>
    </location>
    <ligand>
        <name>Mg(2+)</name>
        <dbReference type="ChEBI" id="CHEBI:18420"/>
        <note>catalytic</note>
    </ligand>
</feature>
<dbReference type="InterPro" id="IPR023405">
    <property type="entry name" value="Topo_IA_core_domain"/>
</dbReference>
<dbReference type="EC" id="5.6.2.1" evidence="8"/>
<dbReference type="PROSITE" id="PS50880">
    <property type="entry name" value="TOPRIM"/>
    <property type="match status" value="1"/>
</dbReference>
<evidence type="ECO:0000313" key="11">
    <source>
        <dbReference type="EMBL" id="AIG25286.1"/>
    </source>
</evidence>
<dbReference type="AlphaFoldDB" id="A0A075R1K2"/>
<dbReference type="InterPro" id="IPR003602">
    <property type="entry name" value="Topo_IA_DNA-bd_dom"/>
</dbReference>
<dbReference type="SMART" id="SM00436">
    <property type="entry name" value="TOP1Bc"/>
    <property type="match status" value="1"/>
</dbReference>
<dbReference type="Pfam" id="PF01131">
    <property type="entry name" value="Topoisom_bac"/>
    <property type="match status" value="1"/>
</dbReference>